<dbReference type="AlphaFoldDB" id="A0A968KSK9"/>
<comment type="caution">
    <text evidence="1">The sequence shown here is derived from an EMBL/GenBank/DDBJ whole genome shotgun (WGS) entry which is preliminary data.</text>
</comment>
<sequence>MINHRHILWETKVTIIEKTLLDRKTTPLPEANLWMRVYDGIHWLSEPIEQRITSFTPAIQFAGFDNNRKLLVVDIWDVDLEKFATFTPEGDRLYFTGHSNESRFLEYMQESMPSKMITTIVSLAGVNHAVYGISSQQLRDEAVRLMQSATGKEAHCSELGLFKSKHGNNISFNFKYKVNEEHDSGYLSIRDTDAIECKLQELYATARSSINHMNGNFTEDYQHYQEQRNRLLVELKELLNQNSNY</sequence>
<keyword evidence="2" id="KW-1185">Reference proteome</keyword>
<protein>
    <submittedName>
        <fullName evidence="1">Uncharacterized protein</fullName>
    </submittedName>
</protein>
<accession>A0A968KSK9</accession>
<name>A0A968KSK9_9SPIO</name>
<proteinExistence type="predicted"/>
<dbReference type="Proteomes" id="UP000752013">
    <property type="component" value="Unassembled WGS sequence"/>
</dbReference>
<reference evidence="1" key="1">
    <citation type="submission" date="2020-03" db="EMBL/GenBank/DDBJ databases">
        <title>Spirochaetal bacteria isolated from arthropods constitute a novel genus Entomospira genus novum within the order Spirochaetales.</title>
        <authorList>
            <person name="Grana-Miraglia L."/>
            <person name="Sikutova S."/>
            <person name="Fingerle V."/>
            <person name="Sing A."/>
            <person name="Castillo-Ramirez S."/>
            <person name="Margos G."/>
            <person name="Rudolf I."/>
        </authorList>
    </citation>
    <scope>NUCLEOTIDE SEQUENCE</scope>
    <source>
        <strain evidence="1">BR208</strain>
    </source>
</reference>
<evidence type="ECO:0000313" key="2">
    <source>
        <dbReference type="Proteomes" id="UP000752013"/>
    </source>
</evidence>
<dbReference type="EMBL" id="JAATLK010000001">
    <property type="protein sequence ID" value="NIZ46546.1"/>
    <property type="molecule type" value="Genomic_DNA"/>
</dbReference>
<organism evidence="1 2">
    <name type="scientific">Entomospira nematocerorum</name>
    <dbReference type="NCBI Taxonomy" id="2719987"/>
    <lineage>
        <taxon>Bacteria</taxon>
        <taxon>Pseudomonadati</taxon>
        <taxon>Spirochaetota</taxon>
        <taxon>Spirochaetia</taxon>
        <taxon>Spirochaetales</taxon>
        <taxon>Spirochaetaceae</taxon>
        <taxon>Entomospira</taxon>
    </lineage>
</organism>
<gene>
    <name evidence="1" type="ORF">HCT46_01205</name>
</gene>
<evidence type="ECO:0000313" key="1">
    <source>
        <dbReference type="EMBL" id="NIZ46546.1"/>
    </source>
</evidence>
<dbReference type="RefSeq" id="WP_167703001.1">
    <property type="nucleotide sequence ID" value="NZ_CP118168.1"/>
</dbReference>